<accession>A0ABS9CER8</accession>
<dbReference type="Proteomes" id="UP001200470">
    <property type="component" value="Unassembled WGS sequence"/>
</dbReference>
<name>A0ABS9CER8_9BACT</name>
<comment type="caution">
    <text evidence="2">The sequence shown here is derived from an EMBL/GenBank/DDBJ whole genome shotgun (WGS) entry which is preliminary data.</text>
</comment>
<feature type="domain" description="N-acetyltransferase" evidence="1">
    <location>
        <begin position="7"/>
        <end position="167"/>
    </location>
</feature>
<dbReference type="InterPro" id="IPR000182">
    <property type="entry name" value="GNAT_dom"/>
</dbReference>
<dbReference type="EMBL" id="JADYTN010000008">
    <property type="protein sequence ID" value="MCF2563491.1"/>
    <property type="molecule type" value="Genomic_DNA"/>
</dbReference>
<organism evidence="2 3">
    <name type="scientific">Xylanibacter brevis</name>
    <dbReference type="NCBI Taxonomy" id="83231"/>
    <lineage>
        <taxon>Bacteria</taxon>
        <taxon>Pseudomonadati</taxon>
        <taxon>Bacteroidota</taxon>
        <taxon>Bacteroidia</taxon>
        <taxon>Bacteroidales</taxon>
        <taxon>Prevotellaceae</taxon>
        <taxon>Xylanibacter</taxon>
    </lineage>
</organism>
<evidence type="ECO:0000313" key="2">
    <source>
        <dbReference type="EMBL" id="MCF2563491.1"/>
    </source>
</evidence>
<dbReference type="PROSITE" id="PS51186">
    <property type="entry name" value="GNAT"/>
    <property type="match status" value="1"/>
</dbReference>
<proteinExistence type="predicted"/>
<keyword evidence="3" id="KW-1185">Reference proteome</keyword>
<protein>
    <submittedName>
        <fullName evidence="2">N-acetyltransferase</fullName>
    </submittedName>
</protein>
<evidence type="ECO:0000259" key="1">
    <source>
        <dbReference type="PROSITE" id="PS51186"/>
    </source>
</evidence>
<evidence type="ECO:0000313" key="3">
    <source>
        <dbReference type="Proteomes" id="UP001200470"/>
    </source>
</evidence>
<reference evidence="2 3" key="1">
    <citation type="submission" date="2020-12" db="EMBL/GenBank/DDBJ databases">
        <title>Whole genome sequences of gut porcine anaerobes.</title>
        <authorList>
            <person name="Kubasova T."/>
            <person name="Jahodarova E."/>
            <person name="Rychlik I."/>
        </authorList>
    </citation>
    <scope>NUCLEOTIDE SEQUENCE [LARGE SCALE GENOMIC DNA]</scope>
    <source>
        <strain evidence="2 3">An925</strain>
    </source>
</reference>
<gene>
    <name evidence="2" type="ORF">I6E12_05120</name>
</gene>
<sequence>MTLADHLVIRQTAPEDLPRLKEIFAIARKFMSETGNPGQWDENYPGDQLLREDMDNGDSYVIQKGNTIVATFVLRGGTDPTYNVIYDGQWLNDEPYAVIHRVASSGEVKGVIRVVLDFARRQYRNIRVDTHADNKVMQHLMQKEGFRYCGVIHCWNGTERLAYQYVQ</sequence>